<dbReference type="AlphaFoldDB" id="A0A2I0B7M5"/>
<feature type="domain" description="UBL3-like ubiquitin" evidence="1">
    <location>
        <begin position="5"/>
        <end position="47"/>
    </location>
</feature>
<proteinExistence type="predicted"/>
<dbReference type="SUPFAM" id="SSF54236">
    <property type="entry name" value="Ubiquitin-like"/>
    <property type="match status" value="1"/>
</dbReference>
<dbReference type="InterPro" id="IPR039540">
    <property type="entry name" value="UBL3-like_ubiquitin_dom"/>
</dbReference>
<dbReference type="Pfam" id="PF13881">
    <property type="entry name" value="Rad60-SLD_2"/>
    <property type="match status" value="1"/>
</dbReference>
<dbReference type="STRING" id="1088818.A0A2I0B7M5"/>
<dbReference type="InterPro" id="IPR029071">
    <property type="entry name" value="Ubiquitin-like_domsf"/>
</dbReference>
<name>A0A2I0B7M5_9ASPA</name>
<dbReference type="InterPro" id="IPR040015">
    <property type="entry name" value="UBL3-like"/>
</dbReference>
<gene>
    <name evidence="2" type="primary">MUB4</name>
    <name evidence="2" type="ORF">AXF42_Ash004805</name>
</gene>
<organism evidence="2 3">
    <name type="scientific">Apostasia shenzhenica</name>
    <dbReference type="NCBI Taxonomy" id="1088818"/>
    <lineage>
        <taxon>Eukaryota</taxon>
        <taxon>Viridiplantae</taxon>
        <taxon>Streptophyta</taxon>
        <taxon>Embryophyta</taxon>
        <taxon>Tracheophyta</taxon>
        <taxon>Spermatophyta</taxon>
        <taxon>Magnoliopsida</taxon>
        <taxon>Liliopsida</taxon>
        <taxon>Asparagales</taxon>
        <taxon>Orchidaceae</taxon>
        <taxon>Apostasioideae</taxon>
        <taxon>Apostasia</taxon>
    </lineage>
</organism>
<evidence type="ECO:0000313" key="3">
    <source>
        <dbReference type="Proteomes" id="UP000236161"/>
    </source>
</evidence>
<dbReference type="EMBL" id="KZ451906">
    <property type="protein sequence ID" value="PKA63796.1"/>
    <property type="molecule type" value="Genomic_DNA"/>
</dbReference>
<dbReference type="Proteomes" id="UP000236161">
    <property type="component" value="Unassembled WGS sequence"/>
</dbReference>
<sequence length="143" mass="16125">MPEEDLLELKFRLYDGSDIGPIWYAATFTVATLKDRIISEWPKGMSPINPSLLTMPPDMPSQIHFEPRKLVASPSLRYSLSTYGFTEGCERDNAMSHRLIGPTYGQTDMADEVGRWRGKAAMPRRPALLVRACTCRARIHGLL</sequence>
<reference evidence="2 3" key="1">
    <citation type="journal article" date="2017" name="Nature">
        <title>The Apostasia genome and the evolution of orchids.</title>
        <authorList>
            <person name="Zhang G.Q."/>
            <person name="Liu K.W."/>
            <person name="Li Z."/>
            <person name="Lohaus R."/>
            <person name="Hsiao Y.Y."/>
            <person name="Niu S.C."/>
            <person name="Wang J.Y."/>
            <person name="Lin Y.C."/>
            <person name="Xu Q."/>
            <person name="Chen L.J."/>
            <person name="Yoshida K."/>
            <person name="Fujiwara S."/>
            <person name="Wang Z.W."/>
            <person name="Zhang Y.Q."/>
            <person name="Mitsuda N."/>
            <person name="Wang M."/>
            <person name="Liu G.H."/>
            <person name="Pecoraro L."/>
            <person name="Huang H.X."/>
            <person name="Xiao X.J."/>
            <person name="Lin M."/>
            <person name="Wu X.Y."/>
            <person name="Wu W.L."/>
            <person name="Chen Y.Y."/>
            <person name="Chang S.B."/>
            <person name="Sakamoto S."/>
            <person name="Ohme-Takagi M."/>
            <person name="Yagi M."/>
            <person name="Zeng S.J."/>
            <person name="Shen C.Y."/>
            <person name="Yeh C.M."/>
            <person name="Luo Y.B."/>
            <person name="Tsai W.C."/>
            <person name="Van de Peer Y."/>
            <person name="Liu Z.J."/>
        </authorList>
    </citation>
    <scope>NUCLEOTIDE SEQUENCE [LARGE SCALE GENOMIC DNA]</scope>
    <source>
        <strain evidence="3">cv. Shenzhen</strain>
        <tissue evidence="2">Stem</tissue>
    </source>
</reference>
<dbReference type="OrthoDB" id="786140at2759"/>
<keyword evidence="3" id="KW-1185">Reference proteome</keyword>
<evidence type="ECO:0000259" key="1">
    <source>
        <dbReference type="Pfam" id="PF13881"/>
    </source>
</evidence>
<evidence type="ECO:0000313" key="2">
    <source>
        <dbReference type="EMBL" id="PKA63796.1"/>
    </source>
</evidence>
<dbReference type="Gene3D" id="3.10.20.90">
    <property type="entry name" value="Phosphatidylinositol 3-kinase Catalytic Subunit, Chain A, domain 1"/>
    <property type="match status" value="1"/>
</dbReference>
<protein>
    <submittedName>
        <fullName evidence="2">Membrane-anchored ubiquitin-fold protein 4</fullName>
    </submittedName>
</protein>
<dbReference type="PANTHER" id="PTHR13169:SF1">
    <property type="entry name" value="MEMBRANE-ANCHORED UBIQUITIN-FOLD PROTEIN 4"/>
    <property type="match status" value="1"/>
</dbReference>
<dbReference type="PANTHER" id="PTHR13169">
    <property type="entry name" value="UBIQUITIN-LIKE PROTEIN 3 HCG-1 PROTEIN"/>
    <property type="match status" value="1"/>
</dbReference>
<accession>A0A2I0B7M5</accession>